<reference evidence="2 3" key="1">
    <citation type="submission" date="2009-11" db="EMBL/GenBank/DDBJ databases">
        <title>Annotation of Allomyces macrogynus ATCC 38327.</title>
        <authorList>
            <consortium name="The Broad Institute Genome Sequencing Platform"/>
            <person name="Russ C."/>
            <person name="Cuomo C."/>
            <person name="Burger G."/>
            <person name="Gray M.W."/>
            <person name="Holland P.W.H."/>
            <person name="King N."/>
            <person name="Lang F.B.F."/>
            <person name="Roger A.J."/>
            <person name="Ruiz-Trillo I."/>
            <person name="Young S.K."/>
            <person name="Zeng Q."/>
            <person name="Gargeya S."/>
            <person name="Fitzgerald M."/>
            <person name="Haas B."/>
            <person name="Abouelleil A."/>
            <person name="Alvarado L."/>
            <person name="Arachchi H.M."/>
            <person name="Berlin A."/>
            <person name="Chapman S.B."/>
            <person name="Gearin G."/>
            <person name="Goldberg J."/>
            <person name="Griggs A."/>
            <person name="Gujja S."/>
            <person name="Hansen M."/>
            <person name="Heiman D."/>
            <person name="Howarth C."/>
            <person name="Larimer J."/>
            <person name="Lui A."/>
            <person name="MacDonald P.J.P."/>
            <person name="McCowen C."/>
            <person name="Montmayeur A."/>
            <person name="Murphy C."/>
            <person name="Neiman D."/>
            <person name="Pearson M."/>
            <person name="Priest M."/>
            <person name="Roberts A."/>
            <person name="Saif S."/>
            <person name="Shea T."/>
            <person name="Sisk P."/>
            <person name="Stolte C."/>
            <person name="Sykes S."/>
            <person name="Wortman J."/>
            <person name="Nusbaum C."/>
            <person name="Birren B."/>
        </authorList>
    </citation>
    <scope>NUCLEOTIDE SEQUENCE [LARGE SCALE GENOMIC DNA]</scope>
    <source>
        <strain evidence="2 3">ATCC 38327</strain>
    </source>
</reference>
<dbReference type="InterPro" id="IPR050818">
    <property type="entry name" value="KCNH_animal-type"/>
</dbReference>
<evidence type="ECO:0000256" key="1">
    <source>
        <dbReference type="SAM" id="MobiDB-lite"/>
    </source>
</evidence>
<protein>
    <submittedName>
        <fullName evidence="2">Uncharacterized protein</fullName>
    </submittedName>
</protein>
<feature type="compositionally biased region" description="Pro residues" evidence="1">
    <location>
        <begin position="12"/>
        <end position="23"/>
    </location>
</feature>
<dbReference type="OrthoDB" id="421226at2759"/>
<dbReference type="AlphaFoldDB" id="A0A0L0S7U9"/>
<organism evidence="2 3">
    <name type="scientific">Allomyces macrogynus (strain ATCC 38327)</name>
    <name type="common">Allomyces javanicus var. macrogynus</name>
    <dbReference type="NCBI Taxonomy" id="578462"/>
    <lineage>
        <taxon>Eukaryota</taxon>
        <taxon>Fungi</taxon>
        <taxon>Fungi incertae sedis</taxon>
        <taxon>Blastocladiomycota</taxon>
        <taxon>Blastocladiomycetes</taxon>
        <taxon>Blastocladiales</taxon>
        <taxon>Blastocladiaceae</taxon>
        <taxon>Allomyces</taxon>
    </lineage>
</organism>
<reference evidence="3" key="2">
    <citation type="submission" date="2009-11" db="EMBL/GenBank/DDBJ databases">
        <title>The Genome Sequence of Allomyces macrogynus strain ATCC 38327.</title>
        <authorList>
            <consortium name="The Broad Institute Genome Sequencing Platform"/>
            <person name="Russ C."/>
            <person name="Cuomo C."/>
            <person name="Shea T."/>
            <person name="Young S.K."/>
            <person name="Zeng Q."/>
            <person name="Koehrsen M."/>
            <person name="Haas B."/>
            <person name="Borodovsky M."/>
            <person name="Guigo R."/>
            <person name="Alvarado L."/>
            <person name="Berlin A."/>
            <person name="Borenstein D."/>
            <person name="Chen Z."/>
            <person name="Engels R."/>
            <person name="Freedman E."/>
            <person name="Gellesch M."/>
            <person name="Goldberg J."/>
            <person name="Griggs A."/>
            <person name="Gujja S."/>
            <person name="Heiman D."/>
            <person name="Hepburn T."/>
            <person name="Howarth C."/>
            <person name="Jen D."/>
            <person name="Larson L."/>
            <person name="Lewis B."/>
            <person name="Mehta T."/>
            <person name="Park D."/>
            <person name="Pearson M."/>
            <person name="Roberts A."/>
            <person name="Saif S."/>
            <person name="Shenoy N."/>
            <person name="Sisk P."/>
            <person name="Stolte C."/>
            <person name="Sykes S."/>
            <person name="Walk T."/>
            <person name="White J."/>
            <person name="Yandava C."/>
            <person name="Burger G."/>
            <person name="Gray M.W."/>
            <person name="Holland P.W.H."/>
            <person name="King N."/>
            <person name="Lang F.B.F."/>
            <person name="Roger A.J."/>
            <person name="Ruiz-Trillo I."/>
            <person name="Lander E."/>
            <person name="Nusbaum C."/>
        </authorList>
    </citation>
    <scope>NUCLEOTIDE SEQUENCE [LARGE SCALE GENOMIC DNA]</scope>
    <source>
        <strain evidence="3">ATCC 38327</strain>
    </source>
</reference>
<dbReference type="PANTHER" id="PTHR10217">
    <property type="entry name" value="VOLTAGE AND LIGAND GATED POTASSIUM CHANNEL"/>
    <property type="match status" value="1"/>
</dbReference>
<name>A0A0L0S7U9_ALLM3</name>
<feature type="region of interest" description="Disordered" evidence="1">
    <location>
        <begin position="1"/>
        <end position="23"/>
    </location>
</feature>
<dbReference type="GO" id="GO:0005886">
    <property type="term" value="C:plasma membrane"/>
    <property type="evidence" value="ECO:0007669"/>
    <property type="project" value="TreeGrafter"/>
</dbReference>
<gene>
    <name evidence="2" type="ORF">AMAG_04066</name>
</gene>
<accession>A0A0L0S7U9</accession>
<dbReference type="GO" id="GO:0005249">
    <property type="term" value="F:voltage-gated potassium channel activity"/>
    <property type="evidence" value="ECO:0007669"/>
    <property type="project" value="TreeGrafter"/>
</dbReference>
<sequence>MQASMLSASVAAPPPLPPPGPSIPATPLAPPVIQLVSNTNDDLDDPTAQILYAAHLHATMSRSRAAFNALVATGEFLIDWLDHYVVLLPGSWITRFWTWAVLVAALTQAIVVPFRIAFGITTAQLLHSSTALHDTSEESLAVERTIASTVLIADIFLGFRKAFYNRRGLIETGSWNMAIRQARQSLFWDLAGNIPWEGFLAPEAPFAAQALLPVTRCIVLFNAIDFTNLLTDDVPSTTRYSNSMYWALLVFTAPGHADLVNTSTASTADASRNSQR</sequence>
<evidence type="ECO:0000313" key="3">
    <source>
        <dbReference type="Proteomes" id="UP000054350"/>
    </source>
</evidence>
<dbReference type="GO" id="GO:0042391">
    <property type="term" value="P:regulation of membrane potential"/>
    <property type="evidence" value="ECO:0007669"/>
    <property type="project" value="TreeGrafter"/>
</dbReference>
<feature type="compositionally biased region" description="Low complexity" evidence="1">
    <location>
        <begin position="1"/>
        <end position="11"/>
    </location>
</feature>
<proteinExistence type="predicted"/>
<dbReference type="PANTHER" id="PTHR10217:SF435">
    <property type="entry name" value="POTASSIUM VOLTAGE-GATED CHANNEL PROTEIN EAG"/>
    <property type="match status" value="1"/>
</dbReference>
<dbReference type="VEuPathDB" id="FungiDB:AMAG_04066"/>
<dbReference type="Proteomes" id="UP000054350">
    <property type="component" value="Unassembled WGS sequence"/>
</dbReference>
<evidence type="ECO:0000313" key="2">
    <source>
        <dbReference type="EMBL" id="KNE58496.1"/>
    </source>
</evidence>
<keyword evidence="3" id="KW-1185">Reference proteome</keyword>
<dbReference type="EMBL" id="GG745333">
    <property type="protein sequence ID" value="KNE58496.1"/>
    <property type="molecule type" value="Genomic_DNA"/>
</dbReference>